<feature type="transmembrane region" description="Helical" evidence="7">
    <location>
        <begin position="185"/>
        <end position="207"/>
    </location>
</feature>
<evidence type="ECO:0000256" key="3">
    <source>
        <dbReference type="ARBA" id="ARBA00022475"/>
    </source>
</evidence>
<dbReference type="InterPro" id="IPR000515">
    <property type="entry name" value="MetI-like"/>
</dbReference>
<evidence type="ECO:0000256" key="5">
    <source>
        <dbReference type="ARBA" id="ARBA00022989"/>
    </source>
</evidence>
<feature type="transmembrane region" description="Helical" evidence="7">
    <location>
        <begin position="143"/>
        <end position="164"/>
    </location>
</feature>
<dbReference type="CDD" id="cd06261">
    <property type="entry name" value="TM_PBP2"/>
    <property type="match status" value="1"/>
</dbReference>
<keyword evidence="6 7" id="KW-0472">Membrane</keyword>
<dbReference type="RefSeq" id="WP_377470948.1">
    <property type="nucleotide sequence ID" value="NZ_JBHLWN010000058.1"/>
</dbReference>
<feature type="transmembrane region" description="Helical" evidence="7">
    <location>
        <begin position="82"/>
        <end position="100"/>
    </location>
</feature>
<evidence type="ECO:0000256" key="7">
    <source>
        <dbReference type="RuleBase" id="RU363032"/>
    </source>
</evidence>
<dbReference type="PANTHER" id="PTHR43744:SF9">
    <property type="entry name" value="POLYGALACTURONAN_RHAMNOGALACTURONAN TRANSPORT SYSTEM PERMEASE PROTEIN YTCP"/>
    <property type="match status" value="1"/>
</dbReference>
<name>A0ABV6DLU6_9BACL</name>
<evidence type="ECO:0000259" key="8">
    <source>
        <dbReference type="PROSITE" id="PS50928"/>
    </source>
</evidence>
<evidence type="ECO:0000313" key="9">
    <source>
        <dbReference type="EMBL" id="MFC0213614.1"/>
    </source>
</evidence>
<dbReference type="PROSITE" id="PS50928">
    <property type="entry name" value="ABC_TM1"/>
    <property type="match status" value="1"/>
</dbReference>
<dbReference type="InterPro" id="IPR035906">
    <property type="entry name" value="MetI-like_sf"/>
</dbReference>
<dbReference type="Pfam" id="PF00528">
    <property type="entry name" value="BPD_transp_1"/>
    <property type="match status" value="1"/>
</dbReference>
<comment type="subcellular location">
    <subcellularLocation>
        <location evidence="1 7">Cell membrane</location>
        <topology evidence="1 7">Multi-pass membrane protein</topology>
    </subcellularLocation>
</comment>
<sequence>MAGASRKRMEWFSVLNTLFLILISFICVLPLIHIIAVSFSSSTAAAAGYVKLWPVDFTLASYAYTASREAFWQSMLISLERIAMGTPLNLLLTILVAYPLSKESGAFRFRLVYAWIFFIPMLFHGGLIPWYTTIKQYNLLDTIWALILPGAVPVFSIVLLLNFFREVPKELEEAALMDGASHWTILWKIYVPISTPALATLALFSMVEHWNSWFDGLLLMGDPAHYPLQSYIQTIVIQQNLSNMSRDEALNLALISDRTLKSSQIFLGSLPIIMAYPFLQKYFVKGIVLGSVKG</sequence>
<evidence type="ECO:0000313" key="10">
    <source>
        <dbReference type="Proteomes" id="UP001589776"/>
    </source>
</evidence>
<feature type="domain" description="ABC transmembrane type-1" evidence="8">
    <location>
        <begin position="71"/>
        <end position="267"/>
    </location>
</feature>
<evidence type="ECO:0000256" key="2">
    <source>
        <dbReference type="ARBA" id="ARBA00022448"/>
    </source>
</evidence>
<dbReference type="SUPFAM" id="SSF161098">
    <property type="entry name" value="MetI-like"/>
    <property type="match status" value="1"/>
</dbReference>
<keyword evidence="10" id="KW-1185">Reference proteome</keyword>
<organism evidence="9 10">
    <name type="scientific">Paenibacillus chartarius</name>
    <dbReference type="NCBI Taxonomy" id="747481"/>
    <lineage>
        <taxon>Bacteria</taxon>
        <taxon>Bacillati</taxon>
        <taxon>Bacillota</taxon>
        <taxon>Bacilli</taxon>
        <taxon>Bacillales</taxon>
        <taxon>Paenibacillaceae</taxon>
        <taxon>Paenibacillus</taxon>
    </lineage>
</organism>
<proteinExistence type="inferred from homology"/>
<evidence type="ECO:0000256" key="1">
    <source>
        <dbReference type="ARBA" id="ARBA00004651"/>
    </source>
</evidence>
<dbReference type="Gene3D" id="1.10.3720.10">
    <property type="entry name" value="MetI-like"/>
    <property type="match status" value="1"/>
</dbReference>
<comment type="similarity">
    <text evidence="7">Belongs to the binding-protein-dependent transport system permease family.</text>
</comment>
<evidence type="ECO:0000256" key="6">
    <source>
        <dbReference type="ARBA" id="ARBA00023136"/>
    </source>
</evidence>
<feature type="transmembrane region" description="Helical" evidence="7">
    <location>
        <begin position="112"/>
        <end position="131"/>
    </location>
</feature>
<evidence type="ECO:0000256" key="4">
    <source>
        <dbReference type="ARBA" id="ARBA00022692"/>
    </source>
</evidence>
<keyword evidence="4 7" id="KW-0812">Transmembrane</keyword>
<reference evidence="9 10" key="1">
    <citation type="submission" date="2024-09" db="EMBL/GenBank/DDBJ databases">
        <authorList>
            <person name="Sun Q."/>
            <person name="Mori K."/>
        </authorList>
    </citation>
    <scope>NUCLEOTIDE SEQUENCE [LARGE SCALE GENOMIC DNA]</scope>
    <source>
        <strain evidence="9 10">CCM 7759</strain>
    </source>
</reference>
<accession>A0ABV6DLU6</accession>
<dbReference type="EMBL" id="JBHLWN010000058">
    <property type="protein sequence ID" value="MFC0213614.1"/>
    <property type="molecule type" value="Genomic_DNA"/>
</dbReference>
<protein>
    <submittedName>
        <fullName evidence="9">Carbohydrate ABC transporter permease</fullName>
    </submittedName>
</protein>
<keyword evidence="2 7" id="KW-0813">Transport</keyword>
<keyword evidence="5 7" id="KW-1133">Transmembrane helix</keyword>
<dbReference type="PANTHER" id="PTHR43744">
    <property type="entry name" value="ABC TRANSPORTER PERMEASE PROTEIN MG189-RELATED-RELATED"/>
    <property type="match status" value="1"/>
</dbReference>
<gene>
    <name evidence="9" type="ORF">ACFFK0_14310</name>
</gene>
<keyword evidence="3" id="KW-1003">Cell membrane</keyword>
<dbReference type="Proteomes" id="UP001589776">
    <property type="component" value="Unassembled WGS sequence"/>
</dbReference>
<comment type="caution">
    <text evidence="9">The sequence shown here is derived from an EMBL/GenBank/DDBJ whole genome shotgun (WGS) entry which is preliminary data.</text>
</comment>